<comment type="similarity">
    <text evidence="1">Belongs to the class IV-like SAM-binding methyltransferase superfamily. RNA methyltransferase TrmH family.</text>
</comment>
<feature type="chain" id="PRO_5007629505" description="RNA 2-O ribose methyltransferase substrate binding domain-containing protein" evidence="5">
    <location>
        <begin position="25"/>
        <end position="450"/>
    </location>
</feature>
<evidence type="ECO:0000313" key="8">
    <source>
        <dbReference type="Proteomes" id="UP000005205"/>
    </source>
</evidence>
<dbReference type="Pfam" id="PF00588">
    <property type="entry name" value="SpoU_methylase"/>
    <property type="match status" value="2"/>
</dbReference>
<name>A0A158NPS2_ATTCE</name>
<accession>A0A158NPS2</accession>
<dbReference type="OMA" id="FLKFHKY"/>
<dbReference type="GO" id="GO:0005737">
    <property type="term" value="C:cytoplasm"/>
    <property type="evidence" value="ECO:0007669"/>
    <property type="project" value="UniProtKB-ARBA"/>
</dbReference>
<dbReference type="InterPro" id="IPR029028">
    <property type="entry name" value="Alpha/beta_knot_MTases"/>
</dbReference>
<dbReference type="GO" id="GO:0008173">
    <property type="term" value="F:RNA methyltransferase activity"/>
    <property type="evidence" value="ECO:0007669"/>
    <property type="project" value="InterPro"/>
</dbReference>
<dbReference type="SMART" id="SM00967">
    <property type="entry name" value="SpoU_sub_bind"/>
    <property type="match status" value="1"/>
</dbReference>
<feature type="coiled-coil region" evidence="4">
    <location>
        <begin position="78"/>
        <end position="105"/>
    </location>
</feature>
<dbReference type="Gene3D" id="3.40.1280.10">
    <property type="match status" value="1"/>
</dbReference>
<feature type="domain" description="RNA 2-O ribose methyltransferase substrate binding" evidence="6">
    <location>
        <begin position="139"/>
        <end position="208"/>
    </location>
</feature>
<dbReference type="InParanoid" id="A0A158NPS2"/>
<evidence type="ECO:0000259" key="6">
    <source>
        <dbReference type="SMART" id="SM00967"/>
    </source>
</evidence>
<dbReference type="InterPro" id="IPR051259">
    <property type="entry name" value="rRNA_Methyltransferase"/>
</dbReference>
<keyword evidence="2" id="KW-0489">Methyltransferase</keyword>
<gene>
    <name evidence="7" type="primary">105622727</name>
</gene>
<dbReference type="OrthoDB" id="270651at2759"/>
<dbReference type="CDD" id="cd18106">
    <property type="entry name" value="SpoU-like_RNMTL1"/>
    <property type="match status" value="1"/>
</dbReference>
<dbReference type="PANTHER" id="PTHR43191">
    <property type="entry name" value="RRNA METHYLTRANSFERASE 3"/>
    <property type="match status" value="1"/>
</dbReference>
<dbReference type="EnsemblMetazoa" id="XM_012204140.1">
    <property type="protein sequence ID" value="XP_012059530.1"/>
    <property type="gene ID" value="LOC105622727"/>
</dbReference>
<evidence type="ECO:0000313" key="7">
    <source>
        <dbReference type="EnsemblMetazoa" id="XP_012059530.1"/>
    </source>
</evidence>
<keyword evidence="4" id="KW-0175">Coiled coil</keyword>
<dbReference type="InterPro" id="IPR013123">
    <property type="entry name" value="SpoU_subst-bd"/>
</dbReference>
<dbReference type="Gene3D" id="3.30.1330.30">
    <property type="match status" value="1"/>
</dbReference>
<keyword evidence="8" id="KW-1185">Reference proteome</keyword>
<organism evidence="7 8">
    <name type="scientific">Atta cephalotes</name>
    <name type="common">Leafcutter ant</name>
    <dbReference type="NCBI Taxonomy" id="12957"/>
    <lineage>
        <taxon>Eukaryota</taxon>
        <taxon>Metazoa</taxon>
        <taxon>Ecdysozoa</taxon>
        <taxon>Arthropoda</taxon>
        <taxon>Hexapoda</taxon>
        <taxon>Insecta</taxon>
        <taxon>Pterygota</taxon>
        <taxon>Neoptera</taxon>
        <taxon>Endopterygota</taxon>
        <taxon>Hymenoptera</taxon>
        <taxon>Apocrita</taxon>
        <taxon>Aculeata</taxon>
        <taxon>Formicoidea</taxon>
        <taxon>Formicidae</taxon>
        <taxon>Myrmicinae</taxon>
        <taxon>Atta</taxon>
    </lineage>
</organism>
<dbReference type="eggNOG" id="KOG2506">
    <property type="taxonomic scope" value="Eukaryota"/>
</dbReference>
<evidence type="ECO:0000256" key="2">
    <source>
        <dbReference type="ARBA" id="ARBA00022603"/>
    </source>
</evidence>
<dbReference type="AlphaFoldDB" id="A0A158NPS2"/>
<evidence type="ECO:0000256" key="5">
    <source>
        <dbReference type="SAM" id="SignalP"/>
    </source>
</evidence>
<dbReference type="KEGG" id="acep:105622727"/>
<dbReference type="InterPro" id="IPR001537">
    <property type="entry name" value="SpoU_MeTrfase"/>
</dbReference>
<dbReference type="FunCoup" id="A0A158NPS2">
    <property type="interactions" value="39"/>
</dbReference>
<dbReference type="Pfam" id="PF22435">
    <property type="entry name" value="MRM3-like_sub_bind"/>
    <property type="match status" value="1"/>
</dbReference>
<dbReference type="PANTHER" id="PTHR43191:SF2">
    <property type="entry name" value="RRNA METHYLTRANSFERASE 3, MITOCHONDRIAL"/>
    <property type="match status" value="1"/>
</dbReference>
<dbReference type="GO" id="GO:0032259">
    <property type="term" value="P:methylation"/>
    <property type="evidence" value="ECO:0007669"/>
    <property type="project" value="UniProtKB-KW"/>
</dbReference>
<dbReference type="InterPro" id="IPR029064">
    <property type="entry name" value="Ribosomal_eL30-like_sf"/>
</dbReference>
<evidence type="ECO:0000256" key="3">
    <source>
        <dbReference type="ARBA" id="ARBA00022679"/>
    </source>
</evidence>
<dbReference type="GO" id="GO:0006396">
    <property type="term" value="P:RNA processing"/>
    <property type="evidence" value="ECO:0007669"/>
    <property type="project" value="InterPro"/>
</dbReference>
<feature type="signal peptide" evidence="5">
    <location>
        <begin position="1"/>
        <end position="24"/>
    </location>
</feature>
<dbReference type="InterPro" id="IPR053888">
    <property type="entry name" value="MRM3-like_sub_bind"/>
</dbReference>
<sequence>MIFGLFKIRMLLSVVQLSLRSIHGTKLLRMINLRSTTKCKYSTKWVSRRPVAIVNQNELFDTDDTTKIEEQRTRRTRRRKLRINAAEKEEKKKQKENEIEESTTTKPKYIALDADDKLISSLMVDVKTKKKRGKNRQMLLEGFRLIEDAIQAGIVPKVIFFSRLSDVLPLSLPKEVKLYKIPYRTIQLWSNLTTSPGIIGIFEIPDVDIKEPAENAIPLTIICDNIREPGNLGTIIRAAAAVGCEKLLLMKGCVNLWEPKVLRSAIGAHFRLPIFTSISWDEIPTLISDESAIFLADNNIANENVLTDFKMNPDTNEGFSIQVNDNYVKQDNLDAHNEQIQDNTINELIDQTKTYKSTAKTKLLVKQLVSQLPVKPYYALDFTEKEVVFVIGGETEGINLESCKLLRSRNCTRVNIPLTNGIDSLNVGVAVGIITFEIKRQFVTRKIEDE</sequence>
<reference evidence="8" key="1">
    <citation type="journal article" date="2011" name="PLoS Genet.">
        <title>The genome sequence of the leaf-cutter ant Atta cephalotes reveals insights into its obligate symbiotic lifestyle.</title>
        <authorList>
            <person name="Suen G."/>
            <person name="Teiling C."/>
            <person name="Li L."/>
            <person name="Holt C."/>
            <person name="Abouheif E."/>
            <person name="Bornberg-Bauer E."/>
            <person name="Bouffard P."/>
            <person name="Caldera E.J."/>
            <person name="Cash E."/>
            <person name="Cavanaugh A."/>
            <person name="Denas O."/>
            <person name="Elhaik E."/>
            <person name="Fave M.J."/>
            <person name="Gadau J."/>
            <person name="Gibson J.D."/>
            <person name="Graur D."/>
            <person name="Grubbs K.J."/>
            <person name="Hagen D.E."/>
            <person name="Harkins T.T."/>
            <person name="Helmkampf M."/>
            <person name="Hu H."/>
            <person name="Johnson B.R."/>
            <person name="Kim J."/>
            <person name="Marsh S.E."/>
            <person name="Moeller J.A."/>
            <person name="Munoz-Torres M.C."/>
            <person name="Murphy M.C."/>
            <person name="Naughton M.C."/>
            <person name="Nigam S."/>
            <person name="Overson R."/>
            <person name="Rajakumar R."/>
            <person name="Reese J.T."/>
            <person name="Scott J.J."/>
            <person name="Smith C.R."/>
            <person name="Tao S."/>
            <person name="Tsutsui N.D."/>
            <person name="Viljakainen L."/>
            <person name="Wissler L."/>
            <person name="Yandell M.D."/>
            <person name="Zimmer F."/>
            <person name="Taylor J."/>
            <person name="Slater S.C."/>
            <person name="Clifton S.W."/>
            <person name="Warren W.C."/>
            <person name="Elsik C.G."/>
            <person name="Smith C.D."/>
            <person name="Weinstock G.M."/>
            <person name="Gerardo N.M."/>
            <person name="Currie C.R."/>
        </authorList>
    </citation>
    <scope>NUCLEOTIDE SEQUENCE [LARGE SCALE GENOMIC DNA]</scope>
</reference>
<dbReference type="STRING" id="12957.A0A158NPS2"/>
<dbReference type="InterPro" id="IPR029026">
    <property type="entry name" value="tRNA_m1G_MTases_N"/>
</dbReference>
<keyword evidence="5" id="KW-0732">Signal</keyword>
<proteinExistence type="inferred from homology"/>
<dbReference type="EMBL" id="ADTU01022721">
    <property type="status" value="NOT_ANNOTATED_CDS"/>
    <property type="molecule type" value="Genomic_DNA"/>
</dbReference>
<reference evidence="7" key="2">
    <citation type="submission" date="2016-04" db="UniProtKB">
        <authorList>
            <consortium name="EnsemblMetazoa"/>
        </authorList>
    </citation>
    <scope>IDENTIFICATION</scope>
</reference>
<dbReference type="SUPFAM" id="SSF55315">
    <property type="entry name" value="L30e-like"/>
    <property type="match status" value="1"/>
</dbReference>
<dbReference type="GO" id="GO:0003723">
    <property type="term" value="F:RNA binding"/>
    <property type="evidence" value="ECO:0007669"/>
    <property type="project" value="InterPro"/>
</dbReference>
<dbReference type="Proteomes" id="UP000005205">
    <property type="component" value="Unassembled WGS sequence"/>
</dbReference>
<protein>
    <recommendedName>
        <fullName evidence="6">RNA 2-O ribose methyltransferase substrate binding domain-containing protein</fullName>
    </recommendedName>
</protein>
<evidence type="ECO:0000256" key="1">
    <source>
        <dbReference type="ARBA" id="ARBA00007228"/>
    </source>
</evidence>
<keyword evidence="3" id="KW-0808">Transferase</keyword>
<evidence type="ECO:0000256" key="4">
    <source>
        <dbReference type="SAM" id="Coils"/>
    </source>
</evidence>
<dbReference type="SUPFAM" id="SSF75217">
    <property type="entry name" value="alpha/beta knot"/>
    <property type="match status" value="1"/>
</dbReference>